<dbReference type="GeneID" id="64665272"/>
<evidence type="ECO:0000313" key="2">
    <source>
        <dbReference type="Proteomes" id="UP001195769"/>
    </source>
</evidence>
<organism evidence="1 2">
    <name type="scientific">Suillus fuscotomentosus</name>
    <dbReference type="NCBI Taxonomy" id="1912939"/>
    <lineage>
        <taxon>Eukaryota</taxon>
        <taxon>Fungi</taxon>
        <taxon>Dikarya</taxon>
        <taxon>Basidiomycota</taxon>
        <taxon>Agaricomycotina</taxon>
        <taxon>Agaricomycetes</taxon>
        <taxon>Agaricomycetidae</taxon>
        <taxon>Boletales</taxon>
        <taxon>Suillineae</taxon>
        <taxon>Suillaceae</taxon>
        <taxon>Suillus</taxon>
    </lineage>
</organism>
<keyword evidence="2" id="KW-1185">Reference proteome</keyword>
<gene>
    <name evidence="1" type="ORF">F5891DRAFT_222445</name>
</gene>
<accession>A0AAD4HS25</accession>
<dbReference type="AlphaFoldDB" id="A0AAD4HS25"/>
<sequence length="159" mass="18396">MIFVTPLRLSCGRKQPVHMTKTPSSAQKQSHNPDSYCSSHLRLRVSTFPAVELYLSRPALEKDAQYDLRASRLCAGIQRYVSQCCRRFSKWLDPRHTVIHIFQTTCCFVCSRCRVTYFITYITTVGAICSQCDLNTIKRHQGARYEPIRSQPKRHHSSQ</sequence>
<dbReference type="RefSeq" id="XP_041233585.1">
    <property type="nucleotide sequence ID" value="XM_041370974.1"/>
</dbReference>
<name>A0AAD4HS25_9AGAM</name>
<evidence type="ECO:0000313" key="1">
    <source>
        <dbReference type="EMBL" id="KAG1908010.1"/>
    </source>
</evidence>
<proteinExistence type="predicted"/>
<comment type="caution">
    <text evidence="1">The sequence shown here is derived from an EMBL/GenBank/DDBJ whole genome shotgun (WGS) entry which is preliminary data.</text>
</comment>
<reference evidence="1" key="1">
    <citation type="journal article" date="2020" name="New Phytol.">
        <title>Comparative genomics reveals dynamic genome evolution in host specialist ectomycorrhizal fungi.</title>
        <authorList>
            <person name="Lofgren L.A."/>
            <person name="Nguyen N.H."/>
            <person name="Vilgalys R."/>
            <person name="Ruytinx J."/>
            <person name="Liao H.L."/>
            <person name="Branco S."/>
            <person name="Kuo A."/>
            <person name="LaButti K."/>
            <person name="Lipzen A."/>
            <person name="Andreopoulos W."/>
            <person name="Pangilinan J."/>
            <person name="Riley R."/>
            <person name="Hundley H."/>
            <person name="Na H."/>
            <person name="Barry K."/>
            <person name="Grigoriev I.V."/>
            <person name="Stajich J.E."/>
            <person name="Kennedy P.G."/>
        </authorList>
    </citation>
    <scope>NUCLEOTIDE SEQUENCE</scope>
    <source>
        <strain evidence="1">FC203</strain>
    </source>
</reference>
<protein>
    <submittedName>
        <fullName evidence="1">Uncharacterized protein</fullName>
    </submittedName>
</protein>
<dbReference type="Proteomes" id="UP001195769">
    <property type="component" value="Unassembled WGS sequence"/>
</dbReference>
<dbReference type="EMBL" id="JABBWK010000002">
    <property type="protein sequence ID" value="KAG1908010.1"/>
    <property type="molecule type" value="Genomic_DNA"/>
</dbReference>